<evidence type="ECO:0008006" key="3">
    <source>
        <dbReference type="Google" id="ProtNLM"/>
    </source>
</evidence>
<keyword evidence="2" id="KW-1185">Reference proteome</keyword>
<dbReference type="Proteomes" id="UP000234323">
    <property type="component" value="Unassembled WGS sequence"/>
</dbReference>
<sequence length="565" mass="65489">MYFGPGIVTSEKQEFWHGELWQDSLLFGEDKIRSKNEGYYRAGDFLLCNDQLSTFICRVRGVVVDEMDNNTLKLKVDPLLSHEDLPNCRSDDNRHTRGNNMELWLVEGAVKLVNPENIEHHIIVWLHDMPKPDEYNYYVQEIVYRFDGRWKYREIATRHRLPCENITLTSSPQNLPTLKIFLDIYVDDFGTFRNVYHSLGGVYLQIGNMPSNLRKQLKNHFLIGFVPFGADFNDFIRPVIQDIKSLENGLIMQTLYGDAWVTGGIGCITADLPQGNDLAGVKRHGANHGCRTCNVSNSQYTDLNYNYVKNARFQQQTNEHIAEIKSQSSKRDQDRLATEYGLIEPGPLNTLKWDQHIQTPQDPYHSMAGKARTLLDATFNVFNTNGENEFLKHWRIIEKPSHWSRMPNPVRHRQSFMFSDILRIAMLMPFILKRFLKSHYIKTEALNKWQENLGIRRNLVVSNLQTCWTIEAKVLKLAFSVTMTENNYQKLQEMLKKEREILIRVSVKYSLKVVKNTHQGLPNQINKSASFVDHLGDLSGEIISDTPSRFKDEQVAEICKNVSEK</sequence>
<dbReference type="EMBL" id="LLXI01001271">
    <property type="protein sequence ID" value="PKY52797.1"/>
    <property type="molecule type" value="Genomic_DNA"/>
</dbReference>
<dbReference type="AlphaFoldDB" id="A0A2I1H1Q9"/>
<accession>A0A2I1H1Q9</accession>
<evidence type="ECO:0000313" key="2">
    <source>
        <dbReference type="Proteomes" id="UP000234323"/>
    </source>
</evidence>
<name>A0A2I1H1Q9_9GLOM</name>
<gene>
    <name evidence="1" type="ORF">RhiirA4_425556</name>
</gene>
<reference evidence="1 2" key="1">
    <citation type="submission" date="2015-10" db="EMBL/GenBank/DDBJ databases">
        <title>Genome analyses suggest a sexual origin of heterokaryosis in a supposedly ancient asexual fungus.</title>
        <authorList>
            <person name="Ropars J."/>
            <person name="Sedzielewska K."/>
            <person name="Noel J."/>
            <person name="Charron P."/>
            <person name="Farinelli L."/>
            <person name="Marton T."/>
            <person name="Kruger M."/>
            <person name="Pelin A."/>
            <person name="Brachmann A."/>
            <person name="Corradi N."/>
        </authorList>
    </citation>
    <scope>NUCLEOTIDE SEQUENCE [LARGE SCALE GENOMIC DNA]</scope>
    <source>
        <strain evidence="1 2">A4</strain>
    </source>
</reference>
<dbReference type="VEuPathDB" id="FungiDB:RhiirA1_474415"/>
<evidence type="ECO:0000313" key="1">
    <source>
        <dbReference type="EMBL" id="PKY52797.1"/>
    </source>
</evidence>
<comment type="caution">
    <text evidence="1">The sequence shown here is derived from an EMBL/GenBank/DDBJ whole genome shotgun (WGS) entry which is preliminary data.</text>
</comment>
<dbReference type="VEuPathDB" id="FungiDB:RhiirFUN_004195"/>
<proteinExistence type="predicted"/>
<protein>
    <recommendedName>
        <fullName evidence="3">BAH domain-containing protein</fullName>
    </recommendedName>
</protein>
<organism evidence="1 2">
    <name type="scientific">Rhizophagus irregularis</name>
    <dbReference type="NCBI Taxonomy" id="588596"/>
    <lineage>
        <taxon>Eukaryota</taxon>
        <taxon>Fungi</taxon>
        <taxon>Fungi incertae sedis</taxon>
        <taxon>Mucoromycota</taxon>
        <taxon>Glomeromycotina</taxon>
        <taxon>Glomeromycetes</taxon>
        <taxon>Glomerales</taxon>
        <taxon>Glomeraceae</taxon>
        <taxon>Rhizophagus</taxon>
    </lineage>
</organism>